<feature type="compositionally biased region" description="Polar residues" evidence="1">
    <location>
        <begin position="1"/>
        <end position="34"/>
    </location>
</feature>
<proteinExistence type="predicted"/>
<gene>
    <name evidence="2" type="ORF">K460DRAFT_189787</name>
</gene>
<feature type="region of interest" description="Disordered" evidence="1">
    <location>
        <begin position="1"/>
        <end position="51"/>
    </location>
</feature>
<name>A0A9P4GB98_9PLEO</name>
<dbReference type="AlphaFoldDB" id="A0A9P4GB98"/>
<dbReference type="EMBL" id="ML976618">
    <property type="protein sequence ID" value="KAF1842643.1"/>
    <property type="molecule type" value="Genomic_DNA"/>
</dbReference>
<comment type="caution">
    <text evidence="2">The sequence shown here is derived from an EMBL/GenBank/DDBJ whole genome shotgun (WGS) entry which is preliminary data.</text>
</comment>
<evidence type="ECO:0000256" key="1">
    <source>
        <dbReference type="SAM" id="MobiDB-lite"/>
    </source>
</evidence>
<accession>A0A9P4GB98</accession>
<keyword evidence="3" id="KW-1185">Reference proteome</keyword>
<protein>
    <submittedName>
        <fullName evidence="2">Uncharacterized protein</fullName>
    </submittedName>
</protein>
<dbReference type="OrthoDB" id="2328572at2759"/>
<evidence type="ECO:0000313" key="2">
    <source>
        <dbReference type="EMBL" id="KAF1842643.1"/>
    </source>
</evidence>
<dbReference type="RefSeq" id="XP_040785206.1">
    <property type="nucleotide sequence ID" value="XM_040927112.1"/>
</dbReference>
<reference evidence="2" key="1">
    <citation type="submission" date="2020-01" db="EMBL/GenBank/DDBJ databases">
        <authorList>
            <consortium name="DOE Joint Genome Institute"/>
            <person name="Haridas S."/>
            <person name="Albert R."/>
            <person name="Binder M."/>
            <person name="Bloem J."/>
            <person name="Labutti K."/>
            <person name="Salamov A."/>
            <person name="Andreopoulos B."/>
            <person name="Baker S.E."/>
            <person name="Barry K."/>
            <person name="Bills G."/>
            <person name="Bluhm B.H."/>
            <person name="Cannon C."/>
            <person name="Castanera R."/>
            <person name="Culley D.E."/>
            <person name="Daum C."/>
            <person name="Ezra D."/>
            <person name="Gonzalez J.B."/>
            <person name="Henrissat B."/>
            <person name="Kuo A."/>
            <person name="Liang C."/>
            <person name="Lipzen A."/>
            <person name="Lutzoni F."/>
            <person name="Magnuson J."/>
            <person name="Mondo S."/>
            <person name="Nolan M."/>
            <person name="Ohm R."/>
            <person name="Pangilinan J."/>
            <person name="Park H.-J."/>
            <person name="Ramirez L."/>
            <person name="Alfaro M."/>
            <person name="Sun H."/>
            <person name="Tritt A."/>
            <person name="Yoshinaga Y."/>
            <person name="Zwiers L.-H."/>
            <person name="Turgeon B.G."/>
            <person name="Goodwin S.B."/>
            <person name="Spatafora J.W."/>
            <person name="Crous P.W."/>
            <person name="Grigoriev I.V."/>
        </authorList>
    </citation>
    <scope>NUCLEOTIDE SEQUENCE</scope>
    <source>
        <strain evidence="2">CBS 394.84</strain>
    </source>
</reference>
<sequence length="230" mass="25503">MPSDLQQPTSTNRQSTSITTLVSQPSELPSSTANLRPMSPHSPKQLTGSGLAQGRQDWTQFGPVVALCKMVRLLEAQMHAHPTAVDEVMRLNQACIRDVSKISSKTEYMQCRSCPALISTIMELIVTRYEDITNDQGHGRMSSVTLSTPSTPFLQFGVFELDAEEQTLIRNRIICKEAQKCVTIIRTLKQLLVTKVATGTDVSSQAYALGNWYDGMEKRMTDLISRLIPA</sequence>
<dbReference type="Proteomes" id="UP000800039">
    <property type="component" value="Unassembled WGS sequence"/>
</dbReference>
<organism evidence="2 3">
    <name type="scientific">Cucurbitaria berberidis CBS 394.84</name>
    <dbReference type="NCBI Taxonomy" id="1168544"/>
    <lineage>
        <taxon>Eukaryota</taxon>
        <taxon>Fungi</taxon>
        <taxon>Dikarya</taxon>
        <taxon>Ascomycota</taxon>
        <taxon>Pezizomycotina</taxon>
        <taxon>Dothideomycetes</taxon>
        <taxon>Pleosporomycetidae</taxon>
        <taxon>Pleosporales</taxon>
        <taxon>Pleosporineae</taxon>
        <taxon>Cucurbitariaceae</taxon>
        <taxon>Cucurbitaria</taxon>
    </lineage>
</organism>
<dbReference type="GeneID" id="63844364"/>
<evidence type="ECO:0000313" key="3">
    <source>
        <dbReference type="Proteomes" id="UP000800039"/>
    </source>
</evidence>